<sequence>MAIPPTSAYLSTSGHEGISQDEPGEPDLVSEDGRGMRSFDITREAAIVSAEPRHPHFETPTEMSIQLPVEIWERIIDHLGERFDPGEDMWTYGLVCRAWYHRTRFHALRHVSLTSKKAAYSLVKMMERNAYFRSAVRRISIHDNIDVLGTISACLARRLPKADALRIYSCEWSPGRLHPHIFMHIRATFETVTSVFLADVAFPTTAVFGRLICSLPQLSAFTCMNVTFKRPGFRPGFISPMGRPSLTSLNILNGEDDDSREHAAIKDILEFVVSASMVTHLRHIGLFGCESLNPSVSQRLVDSAAASLLSIYVVSAPLSSTSPDFLTLDFSAAINLETLTLWLDDCHLERAAECLARALPSKLREVKVVRFVDEAEDDLIDKLFDDHHVAAYTRIDQLLSGPQYKVLNEVSFELVIDVDASDMDEIPSERIWHELFSPRLPRLRERGVLQTAVIIDSRSNMFLPDVM</sequence>
<dbReference type="EMBL" id="HE797223">
    <property type="protein sequence ID" value="CCM06087.1"/>
    <property type="molecule type" value="Genomic_DNA"/>
</dbReference>
<dbReference type="InParanoid" id="J4I2K1"/>
<evidence type="ECO:0008006" key="4">
    <source>
        <dbReference type="Google" id="ProtNLM"/>
    </source>
</evidence>
<protein>
    <recommendedName>
        <fullName evidence="4">F-box domain-containing protein</fullName>
    </recommendedName>
</protein>
<organism evidence="2 3">
    <name type="scientific">Fibroporia radiculosa</name>
    <dbReference type="NCBI Taxonomy" id="599839"/>
    <lineage>
        <taxon>Eukaryota</taxon>
        <taxon>Fungi</taxon>
        <taxon>Dikarya</taxon>
        <taxon>Basidiomycota</taxon>
        <taxon>Agaricomycotina</taxon>
        <taxon>Agaricomycetes</taxon>
        <taxon>Polyporales</taxon>
        <taxon>Fibroporiaceae</taxon>
        <taxon>Fibroporia</taxon>
    </lineage>
</organism>
<dbReference type="InterPro" id="IPR032675">
    <property type="entry name" value="LRR_dom_sf"/>
</dbReference>
<feature type="region of interest" description="Disordered" evidence="1">
    <location>
        <begin position="1"/>
        <end position="28"/>
    </location>
</feature>
<keyword evidence="3" id="KW-1185">Reference proteome</keyword>
<dbReference type="Proteomes" id="UP000006352">
    <property type="component" value="Unassembled WGS sequence"/>
</dbReference>
<accession>J4I2K1</accession>
<dbReference type="OrthoDB" id="2790890at2759"/>
<evidence type="ECO:0000256" key="1">
    <source>
        <dbReference type="SAM" id="MobiDB-lite"/>
    </source>
</evidence>
<dbReference type="GeneID" id="24100998"/>
<reference evidence="2 3" key="1">
    <citation type="journal article" date="2012" name="Appl. Environ. Microbiol.">
        <title>Short-read sequencing for genomic analysis of the brown rot fungus Fibroporia radiculosa.</title>
        <authorList>
            <person name="Tang J.D."/>
            <person name="Perkins A.D."/>
            <person name="Sonstegard T.S."/>
            <person name="Schroeder S.G."/>
            <person name="Burgess S.C."/>
            <person name="Diehl S.V."/>
        </authorList>
    </citation>
    <scope>NUCLEOTIDE SEQUENCE [LARGE SCALE GENOMIC DNA]</scope>
    <source>
        <strain evidence="2 3">TFFH 294</strain>
    </source>
</reference>
<dbReference type="Gene3D" id="3.80.10.10">
    <property type="entry name" value="Ribonuclease Inhibitor"/>
    <property type="match status" value="1"/>
</dbReference>
<evidence type="ECO:0000313" key="2">
    <source>
        <dbReference type="EMBL" id="CCM06087.1"/>
    </source>
</evidence>
<gene>
    <name evidence="2" type="ORF">FIBRA_08334</name>
</gene>
<name>J4I2K1_9APHY</name>
<evidence type="ECO:0000313" key="3">
    <source>
        <dbReference type="Proteomes" id="UP000006352"/>
    </source>
</evidence>
<dbReference type="AlphaFoldDB" id="J4I2K1"/>
<proteinExistence type="predicted"/>
<dbReference type="HOGENOM" id="CLU_036316_0_1_1"/>
<dbReference type="RefSeq" id="XP_012185370.1">
    <property type="nucleotide sequence ID" value="XM_012329980.1"/>
</dbReference>